<reference evidence="9" key="1">
    <citation type="journal article" date="2010" name="Science">
        <title>Plasticity of animal genome architecture unmasked by rapid evolution of a pelagic tunicate.</title>
        <authorList>
            <person name="Denoeud F."/>
            <person name="Henriet S."/>
            <person name="Mungpakdee S."/>
            <person name="Aury J.M."/>
            <person name="Da Silva C."/>
            <person name="Brinkmann H."/>
            <person name="Mikhaleva J."/>
            <person name="Olsen L.C."/>
            <person name="Jubin C."/>
            <person name="Canestro C."/>
            <person name="Bouquet J.M."/>
            <person name="Danks G."/>
            <person name="Poulain J."/>
            <person name="Campsteijn C."/>
            <person name="Adamski M."/>
            <person name="Cross I."/>
            <person name="Yadetie F."/>
            <person name="Muffato M."/>
            <person name="Louis A."/>
            <person name="Butcher S."/>
            <person name="Tsagkogeorga G."/>
            <person name="Konrad A."/>
            <person name="Singh S."/>
            <person name="Jensen M.F."/>
            <person name="Cong E.H."/>
            <person name="Eikeseth-Otteraa H."/>
            <person name="Noel B."/>
            <person name="Anthouard V."/>
            <person name="Porcel B.M."/>
            <person name="Kachouri-Lafond R."/>
            <person name="Nishino A."/>
            <person name="Ugolini M."/>
            <person name="Chourrout P."/>
            <person name="Nishida H."/>
            <person name="Aasland R."/>
            <person name="Huzurbazar S."/>
            <person name="Westhof E."/>
            <person name="Delsuc F."/>
            <person name="Lehrach H."/>
            <person name="Reinhardt R."/>
            <person name="Weissenbach J."/>
            <person name="Roy S.W."/>
            <person name="Artiguenave F."/>
            <person name="Postlethwait J.H."/>
            <person name="Manak J.R."/>
            <person name="Thompson E.M."/>
            <person name="Jaillon O."/>
            <person name="Du Pasquier L."/>
            <person name="Boudinot P."/>
            <person name="Liberles D.A."/>
            <person name="Volff J.N."/>
            <person name="Philippe H."/>
            <person name="Lenhard B."/>
            <person name="Roest Crollius H."/>
            <person name="Wincker P."/>
            <person name="Chourrout D."/>
        </authorList>
    </citation>
    <scope>NUCLEOTIDE SEQUENCE [LARGE SCALE GENOMIC DNA]</scope>
</reference>
<dbReference type="GO" id="GO:0032934">
    <property type="term" value="F:sterol binding"/>
    <property type="evidence" value="ECO:0007669"/>
    <property type="project" value="TreeGrafter"/>
</dbReference>
<feature type="domain" description="PH" evidence="8">
    <location>
        <begin position="1"/>
        <end position="80"/>
    </location>
</feature>
<comment type="similarity">
    <text evidence="1 5">Belongs to the OSBP family.</text>
</comment>
<dbReference type="FunCoup" id="E4WZX5">
    <property type="interactions" value="295"/>
</dbReference>
<evidence type="ECO:0000256" key="6">
    <source>
        <dbReference type="RuleBase" id="RU003845"/>
    </source>
</evidence>
<dbReference type="Gene3D" id="2.40.160.120">
    <property type="match status" value="1"/>
</dbReference>
<dbReference type="InterPro" id="IPR037239">
    <property type="entry name" value="OSBP_sf"/>
</dbReference>
<feature type="region of interest" description="Disordered" evidence="7">
    <location>
        <begin position="152"/>
        <end position="172"/>
    </location>
</feature>
<protein>
    <recommendedName>
        <fullName evidence="6">Oxysterol-binding protein</fullName>
    </recommendedName>
</protein>
<evidence type="ECO:0000256" key="4">
    <source>
        <dbReference type="ARBA" id="ARBA00023121"/>
    </source>
</evidence>
<dbReference type="GO" id="GO:0005829">
    <property type="term" value="C:cytosol"/>
    <property type="evidence" value="ECO:0007669"/>
    <property type="project" value="TreeGrafter"/>
</dbReference>
<evidence type="ECO:0000256" key="3">
    <source>
        <dbReference type="ARBA" id="ARBA00023055"/>
    </source>
</evidence>
<dbReference type="SMART" id="SM00233">
    <property type="entry name" value="PH"/>
    <property type="match status" value="1"/>
</dbReference>
<dbReference type="PANTHER" id="PTHR10972">
    <property type="entry name" value="OXYSTEROL-BINDING PROTEIN-RELATED"/>
    <property type="match status" value="1"/>
</dbReference>
<evidence type="ECO:0000313" key="10">
    <source>
        <dbReference type="Proteomes" id="UP000001307"/>
    </source>
</evidence>
<evidence type="ECO:0000256" key="5">
    <source>
        <dbReference type="RuleBase" id="RU003844"/>
    </source>
</evidence>
<proteinExistence type="inferred from homology"/>
<keyword evidence="4" id="KW-0446">Lipid-binding</keyword>
<keyword evidence="10" id="KW-1185">Reference proteome</keyword>
<organism evidence="9">
    <name type="scientific">Oikopleura dioica</name>
    <name type="common">Tunicate</name>
    <dbReference type="NCBI Taxonomy" id="34765"/>
    <lineage>
        <taxon>Eukaryota</taxon>
        <taxon>Metazoa</taxon>
        <taxon>Chordata</taxon>
        <taxon>Tunicata</taxon>
        <taxon>Appendicularia</taxon>
        <taxon>Copelata</taxon>
        <taxon>Oikopleuridae</taxon>
        <taxon>Oikopleura</taxon>
    </lineage>
</organism>
<evidence type="ECO:0000259" key="8">
    <source>
        <dbReference type="PROSITE" id="PS50003"/>
    </source>
</evidence>
<dbReference type="Gene3D" id="1.10.287.2720">
    <property type="match status" value="1"/>
</dbReference>
<dbReference type="Proteomes" id="UP000001307">
    <property type="component" value="Unassembled WGS sequence"/>
</dbReference>
<keyword evidence="3 6" id="KW-0445">Lipid transport</keyword>
<evidence type="ECO:0000313" key="9">
    <source>
        <dbReference type="EMBL" id="CBY23073.1"/>
    </source>
</evidence>
<dbReference type="AlphaFoldDB" id="E4WZX5"/>
<dbReference type="Gene3D" id="2.30.29.30">
    <property type="entry name" value="Pleckstrin-homology domain (PH domain)/Phosphotyrosine-binding domain (PTB)"/>
    <property type="match status" value="1"/>
</dbReference>
<dbReference type="InParanoid" id="E4WZX5"/>
<dbReference type="SUPFAM" id="SSF50729">
    <property type="entry name" value="PH domain-like"/>
    <property type="match status" value="1"/>
</dbReference>
<name>E4WZX5_OIKDI</name>
<gene>
    <name evidence="9" type="ORF">GSOID_T00015001001</name>
</gene>
<sequence>MRGWAWRWFVLQDNILTYYTSKEKRQIGEKRGQLSLQLALLNIEEDCNFSLTVDEHTYHFQAPDIVERDKWVSELDNAIRNSKVNNQLFIDENGDIQRRIEEAEKYLQLIEKIHIETQNSSATEAATLATLTSGLIENGAEGALMLRAAAGNSSSVASDDKERNDVSDGLTSADIRIKENEAASLGSISVSHQETLTSSDDEFHDCDDVSEHRIMMSGQENIEFMDEENDRGGKEGEGVEAHKSVILHLIKQVRIGMDLTTVVLPTFILERRSLLEMYSDFFAHPEFFSMIPTFSTPRERLIAVIKWYLTSFHAGRNGSVAKKPYNPIIGETFRCFWKTGPSNSTSPLNKRGPVPWSKEDDVCFLAEQVSHHPPVSAFYAESIERRIQFSGHIWTKSQFHGLSIGVENIGNGKLELLDRNESYELTFPSGYCRSILTVPWVELGGETRVTSSTGYRADVKFHTKPFMGGKMHKVSAQCFEPNKKKPFAEFEGEWNADFHWTETVNGEKRGPNEFVDTRKIPTSRKLVKSIAQQEPTESRRLWKEVTENLKINDIEKATIGKRRLEQKQRDERKYRDENKITYQQKLFTKNAKGDWRYNNELKSRS</sequence>
<dbReference type="FunFam" id="1.10.287.2720:FF:000001">
    <property type="entry name" value="Oxysterol-binding OBPalpha"/>
    <property type="match status" value="1"/>
</dbReference>
<dbReference type="PROSITE" id="PS01013">
    <property type="entry name" value="OSBP"/>
    <property type="match status" value="1"/>
</dbReference>
<accession>E4WZX5</accession>
<dbReference type="FunFam" id="2.40.160.120:FF:000014">
    <property type="entry name" value="Oxysterol-binding protein"/>
    <property type="match status" value="1"/>
</dbReference>
<keyword evidence="2 6" id="KW-0813">Transport</keyword>
<dbReference type="EMBL" id="FN653020">
    <property type="protein sequence ID" value="CBY23073.1"/>
    <property type="molecule type" value="Genomic_DNA"/>
</dbReference>
<dbReference type="PANTHER" id="PTHR10972:SF102">
    <property type="entry name" value="OXYSTEROL-BINDING PROTEIN"/>
    <property type="match status" value="1"/>
</dbReference>
<evidence type="ECO:0000256" key="1">
    <source>
        <dbReference type="ARBA" id="ARBA00008842"/>
    </source>
</evidence>
<dbReference type="InterPro" id="IPR011993">
    <property type="entry name" value="PH-like_dom_sf"/>
</dbReference>
<evidence type="ECO:0000256" key="7">
    <source>
        <dbReference type="SAM" id="MobiDB-lite"/>
    </source>
</evidence>
<evidence type="ECO:0000256" key="2">
    <source>
        <dbReference type="ARBA" id="ARBA00022448"/>
    </source>
</evidence>
<dbReference type="InterPro" id="IPR000648">
    <property type="entry name" value="Oxysterol-bd"/>
</dbReference>
<dbReference type="Pfam" id="PF01237">
    <property type="entry name" value="Oxysterol_BP"/>
    <property type="match status" value="1"/>
</dbReference>
<dbReference type="GO" id="GO:0016020">
    <property type="term" value="C:membrane"/>
    <property type="evidence" value="ECO:0007669"/>
    <property type="project" value="TreeGrafter"/>
</dbReference>
<dbReference type="SUPFAM" id="SSF144000">
    <property type="entry name" value="Oxysterol-binding protein-like"/>
    <property type="match status" value="1"/>
</dbReference>
<dbReference type="InterPro" id="IPR018494">
    <property type="entry name" value="Oxysterol-bd_CS"/>
</dbReference>
<dbReference type="Pfam" id="PF00169">
    <property type="entry name" value="PH"/>
    <property type="match status" value="1"/>
</dbReference>
<dbReference type="GO" id="GO:0006869">
    <property type="term" value="P:lipid transport"/>
    <property type="evidence" value="ECO:0007669"/>
    <property type="project" value="UniProtKB-KW"/>
</dbReference>
<dbReference type="Gene3D" id="3.30.70.3490">
    <property type="match status" value="1"/>
</dbReference>
<dbReference type="OrthoDB" id="48057at2759"/>
<dbReference type="InterPro" id="IPR001849">
    <property type="entry name" value="PH_domain"/>
</dbReference>
<dbReference type="PROSITE" id="PS50003">
    <property type="entry name" value="PH_DOMAIN"/>
    <property type="match status" value="1"/>
</dbReference>